<dbReference type="EMBL" id="PEYM01000098">
    <property type="protein sequence ID" value="PIS29180.1"/>
    <property type="molecule type" value="Genomic_DNA"/>
</dbReference>
<gene>
    <name evidence="1" type="ORF">COT42_06050</name>
</gene>
<evidence type="ECO:0000313" key="1">
    <source>
        <dbReference type="EMBL" id="PIS29180.1"/>
    </source>
</evidence>
<dbReference type="Proteomes" id="UP000231343">
    <property type="component" value="Unassembled WGS sequence"/>
</dbReference>
<name>A0A2H0XW51_UNCSA</name>
<organism evidence="1 2">
    <name type="scientific">Candidatus Saganbacteria bacterium CG08_land_8_20_14_0_20_45_16</name>
    <dbReference type="NCBI Taxonomy" id="2014293"/>
    <lineage>
        <taxon>Bacteria</taxon>
        <taxon>Bacillati</taxon>
        <taxon>Saganbacteria</taxon>
    </lineage>
</organism>
<proteinExistence type="predicted"/>
<evidence type="ECO:0000313" key="2">
    <source>
        <dbReference type="Proteomes" id="UP000231343"/>
    </source>
</evidence>
<comment type="caution">
    <text evidence="1">The sequence shown here is derived from an EMBL/GenBank/DDBJ whole genome shotgun (WGS) entry which is preliminary data.</text>
</comment>
<protein>
    <submittedName>
        <fullName evidence="1">Uncharacterized protein</fullName>
    </submittedName>
</protein>
<dbReference type="AlphaFoldDB" id="A0A2H0XW51"/>
<sequence>MSEIRTRNSDFNKKHIVLISDLGNSDFTLILGGKKMEPTNTVSGALHYIYNRIVGNETEVDTEPTVAAEAPAEESSGILAAISPYLSRISILSNLACSTTTPMDQTEFMPPTEVNVNGEIVTLQTDTNGNPIIGFDIFTPVEGHATQSGVLHYRSHFISPSVGGQRDQLVSGQSRYVVITATDTTGLDVDGDGTAGDLECLDGVIDLERRPETCQEEAPSDPLCSDPYCDYGPYADLDLWLCPDDPNNRAGVFMATFTVEAYRPNEETPFDTVTYSYDGWSQPIGPLCSTPVPAGSPRPFTFQVPQGWWNNPDIRLIVDVTMRGDTREIIPLSDRYGTGLKIIGGVALPVQNQDNPQEGE</sequence>
<accession>A0A2H0XW51</accession>
<reference evidence="1 2" key="1">
    <citation type="submission" date="2017-09" db="EMBL/GenBank/DDBJ databases">
        <title>Depth-based differentiation of microbial function through sediment-hosted aquifers and enrichment of novel symbionts in the deep terrestrial subsurface.</title>
        <authorList>
            <person name="Probst A.J."/>
            <person name="Ladd B."/>
            <person name="Jarett J.K."/>
            <person name="Geller-Mcgrath D.E."/>
            <person name="Sieber C.M."/>
            <person name="Emerson J.B."/>
            <person name="Anantharaman K."/>
            <person name="Thomas B.C."/>
            <person name="Malmstrom R."/>
            <person name="Stieglmeier M."/>
            <person name="Klingl A."/>
            <person name="Woyke T."/>
            <person name="Ryan C.M."/>
            <person name="Banfield J.F."/>
        </authorList>
    </citation>
    <scope>NUCLEOTIDE SEQUENCE [LARGE SCALE GENOMIC DNA]</scope>
    <source>
        <strain evidence="1">CG08_land_8_20_14_0_20_45_16</strain>
    </source>
</reference>